<organism evidence="1 2">
    <name type="scientific">Postia placenta MAD-698-R-SB12</name>
    <dbReference type="NCBI Taxonomy" id="670580"/>
    <lineage>
        <taxon>Eukaryota</taxon>
        <taxon>Fungi</taxon>
        <taxon>Dikarya</taxon>
        <taxon>Basidiomycota</taxon>
        <taxon>Agaricomycotina</taxon>
        <taxon>Agaricomycetes</taxon>
        <taxon>Polyporales</taxon>
        <taxon>Adustoporiaceae</taxon>
        <taxon>Rhodonia</taxon>
    </lineage>
</organism>
<evidence type="ECO:0000313" key="2">
    <source>
        <dbReference type="Proteomes" id="UP000194127"/>
    </source>
</evidence>
<dbReference type="RefSeq" id="XP_024338108.1">
    <property type="nucleotide sequence ID" value="XM_024477744.1"/>
</dbReference>
<dbReference type="Proteomes" id="UP000194127">
    <property type="component" value="Unassembled WGS sequence"/>
</dbReference>
<name>A0A1X6MY52_9APHY</name>
<keyword evidence="2" id="KW-1185">Reference proteome</keyword>
<accession>A0A1X6MY52</accession>
<reference evidence="1 2" key="1">
    <citation type="submission" date="2017-04" db="EMBL/GenBank/DDBJ databases">
        <title>Genome Sequence of the Model Brown-Rot Fungus Postia placenta SB12.</title>
        <authorList>
            <consortium name="DOE Joint Genome Institute"/>
            <person name="Gaskell J."/>
            <person name="Kersten P."/>
            <person name="Larrondo L.F."/>
            <person name="Canessa P."/>
            <person name="Martinez D."/>
            <person name="Hibbett D."/>
            <person name="Schmoll M."/>
            <person name="Kubicek C.P."/>
            <person name="Martinez A.T."/>
            <person name="Yadav J."/>
            <person name="Master E."/>
            <person name="Magnuson J.K."/>
            <person name="James T."/>
            <person name="Yaver D."/>
            <person name="Berka R."/>
            <person name="Labutti K."/>
            <person name="Lipzen A."/>
            <person name="Aerts A."/>
            <person name="Barry K."/>
            <person name="Henrissat B."/>
            <person name="Blanchette R."/>
            <person name="Grigoriev I."/>
            <person name="Cullen D."/>
        </authorList>
    </citation>
    <scope>NUCLEOTIDE SEQUENCE [LARGE SCALE GENOMIC DNA]</scope>
    <source>
        <strain evidence="1 2">MAD-698-R-SB12</strain>
    </source>
</reference>
<dbReference type="EMBL" id="KZ110599">
    <property type="protein sequence ID" value="OSX61314.1"/>
    <property type="molecule type" value="Genomic_DNA"/>
</dbReference>
<evidence type="ECO:0000313" key="1">
    <source>
        <dbReference type="EMBL" id="OSX61314.1"/>
    </source>
</evidence>
<gene>
    <name evidence="1" type="ORF">POSPLADRAFT_1040434</name>
</gene>
<proteinExistence type="predicted"/>
<protein>
    <submittedName>
        <fullName evidence="1">Uncharacterized protein</fullName>
    </submittedName>
</protein>
<dbReference type="GeneID" id="36322694"/>
<sequence length="84" mass="9335">MASHLTTDSVPCSRARTCLVERDGRRAYAGPCLKAAYSVPEFLRRMHGIPAALTAQYSRHVHDQITLANRRENTCVSSMDATSR</sequence>
<dbReference type="AlphaFoldDB" id="A0A1X6MY52"/>